<dbReference type="CDD" id="cd18809">
    <property type="entry name" value="SF1_C_RecD"/>
    <property type="match status" value="1"/>
</dbReference>
<keyword evidence="2" id="KW-0184">Conjugation</keyword>
<evidence type="ECO:0000256" key="3">
    <source>
        <dbReference type="SAM" id="MobiDB-lite"/>
    </source>
</evidence>
<keyword evidence="7" id="KW-1185">Reference proteome</keyword>
<dbReference type="InterPro" id="IPR005053">
    <property type="entry name" value="MobA_MobL"/>
</dbReference>
<dbReference type="Proteomes" id="UP001143400">
    <property type="component" value="Unassembled WGS sequence"/>
</dbReference>
<feature type="region of interest" description="Disordered" evidence="3">
    <location>
        <begin position="773"/>
        <end position="796"/>
    </location>
</feature>
<evidence type="ECO:0000313" key="5">
    <source>
        <dbReference type="EMBL" id="GLK57737.1"/>
    </source>
</evidence>
<accession>A0A9W6IW67</accession>
<dbReference type="Gene3D" id="2.30.30.940">
    <property type="match status" value="1"/>
</dbReference>
<reference evidence="6 7" key="2">
    <citation type="submission" date="2021-01" db="EMBL/GenBank/DDBJ databases">
        <title>Genomic Encyclopedia of Type Strains, Phase IV (KMG-IV): sequencing the most valuable type-strain genomes for metagenomic binning, comparative biology and taxonomic classification.</title>
        <authorList>
            <person name="Goeker M."/>
        </authorList>
    </citation>
    <scope>NUCLEOTIDE SEQUENCE [LARGE SCALE GENOMIC DNA]</scope>
    <source>
        <strain evidence="6 7">DSM 6130</strain>
    </source>
</reference>
<dbReference type="Pfam" id="PF13604">
    <property type="entry name" value="AAA_30"/>
    <property type="match status" value="1"/>
</dbReference>
<sequence length="1012" mass="112112">MAIYHLHVKVIGRKAGSSAVVSAAYRSASRMRDERIDRVQDFSHKRGVVHSEVMLPEGAPEHLGDRERLWNEVEACEVRKDAQLAREVEFAIPREMTRTQGIALARDFAQAEFVDQGMIADVNVHWDIGEDGMPKPHAHVMLTMRSVDENGFGQKVRDWNRTEMVERWRERWAEHVNERLAELDIDARIDHRSLEAQGIALEPQSQIGAPAHRIEGEGFDAADRAEMHREIARNNGDRIIADPGIALDAITQQQSTFTSRDMAKFAHRHSDGIDQFNAVTSAMRNAPDLVELGKDGRGEDRFTTRDMIEAEQRLHRAADLMAEREHHAVGDADRDAALARAEQRGLVLSGEQADALTHVTDGRDLGMVVGYAGTGKSAMLGVAREAWEAAGYEVRGAALSGIAAENLESGSGISSRTIASMEHGWKNGRDTLTSRDVLVIDEAGMVGTRQLERVLSHAAEAGAKVVLAGDPQQLQSIEAGAAFRSIHDRHGGVEISEVRRQREDWQRDATRHLATGRTGHAIHAYERHGMVHVAESREQARGDLIERWDRERQASPDRSRIILTHTKDEVLALNDAARERMREAGNLGDEVCVTVERGARDFAAGDRVMFLQNERGLSVKNGTLGTIEHVSAQSMTVRTDDGRRVAFNVKDYDRIDHGYAATIHKAQGMTVDRTHVLATPGMDAHGSYVALSRHRDGTDLHYGRDDFADQNRLARTLSRDLSKDMASDYERIDPAQRYAERRGISFRERVAEIVRKVVPEKVRDRIGALFDGLRPPAEAAPGSDVVPKPERGSEQAGPGVFVRREADAMERTVAKDPEAALRKARTDALVRHARASEAIIEAKHQGLAPSAEQRRELGEARRGFDEVRPHGWQDAEAAYSKDNSLAREAGSGSPARAIRALQLEAEIRTGRGPDMGLTSSARADRFVERWQKLDQASQRQYQAGDMTGYKSTRTEMGNMAKSLERDPQLESLLANRKQQLGIGGDFEGGRSLSRALAFTHGLDLGRGRGIGL</sequence>
<dbReference type="Proteomes" id="UP000758856">
    <property type="component" value="Unassembled WGS sequence"/>
</dbReference>
<dbReference type="InterPro" id="IPR014136">
    <property type="entry name" value="TraA_Ti"/>
</dbReference>
<dbReference type="NCBIfam" id="NF041496">
    <property type="entry name" value="MobQ"/>
    <property type="match status" value="1"/>
</dbReference>
<dbReference type="RefSeq" id="WP_204951514.1">
    <property type="nucleotide sequence ID" value="NZ_BSFF01000010.1"/>
</dbReference>
<organism evidence="5 8">
    <name type="scientific">Methylopila capsulata</name>
    <dbReference type="NCBI Taxonomy" id="61654"/>
    <lineage>
        <taxon>Bacteria</taxon>
        <taxon>Pseudomonadati</taxon>
        <taxon>Pseudomonadota</taxon>
        <taxon>Alphaproteobacteria</taxon>
        <taxon>Hyphomicrobiales</taxon>
        <taxon>Methylopilaceae</taxon>
        <taxon>Methylopila</taxon>
    </lineage>
</organism>
<evidence type="ECO:0000259" key="4">
    <source>
        <dbReference type="Pfam" id="PF03389"/>
    </source>
</evidence>
<feature type="domain" description="MobA/MobL protein" evidence="4">
    <location>
        <begin position="18"/>
        <end position="215"/>
    </location>
</feature>
<evidence type="ECO:0000313" key="6">
    <source>
        <dbReference type="EMBL" id="MBM7853052.1"/>
    </source>
</evidence>
<dbReference type="InterPro" id="IPR027417">
    <property type="entry name" value="P-loop_NTPase"/>
</dbReference>
<evidence type="ECO:0000313" key="8">
    <source>
        <dbReference type="Proteomes" id="UP001143400"/>
    </source>
</evidence>
<reference evidence="5" key="3">
    <citation type="submission" date="2023-01" db="EMBL/GenBank/DDBJ databases">
        <authorList>
            <person name="Sun Q."/>
            <person name="Evtushenko L."/>
        </authorList>
    </citation>
    <scope>NUCLEOTIDE SEQUENCE</scope>
    <source>
        <strain evidence="5">VKM B-1606</strain>
    </source>
</reference>
<dbReference type="AlphaFoldDB" id="A0A9W6IW67"/>
<dbReference type="Pfam" id="PF03389">
    <property type="entry name" value="MobA_MobL"/>
    <property type="match status" value="1"/>
</dbReference>
<dbReference type="CDD" id="cd17933">
    <property type="entry name" value="DEXSc_RecD-like"/>
    <property type="match status" value="1"/>
</dbReference>
<dbReference type="SUPFAM" id="SSF52540">
    <property type="entry name" value="P-loop containing nucleoside triphosphate hydrolases"/>
    <property type="match status" value="2"/>
</dbReference>
<evidence type="ECO:0000256" key="2">
    <source>
        <dbReference type="ARBA" id="ARBA00022971"/>
    </source>
</evidence>
<dbReference type="EMBL" id="JAFBCY010000004">
    <property type="protein sequence ID" value="MBM7853052.1"/>
    <property type="molecule type" value="Genomic_DNA"/>
</dbReference>
<comment type="caution">
    <text evidence="5">The sequence shown here is derived from an EMBL/GenBank/DDBJ whole genome shotgun (WGS) entry which is preliminary data.</text>
</comment>
<dbReference type="NCBIfam" id="TIGR02768">
    <property type="entry name" value="TraA_Ti"/>
    <property type="match status" value="1"/>
</dbReference>
<name>A0A9W6IW67_9HYPH</name>
<dbReference type="EMBL" id="BSFF01000010">
    <property type="protein sequence ID" value="GLK57737.1"/>
    <property type="molecule type" value="Genomic_DNA"/>
</dbReference>
<comment type="similarity">
    <text evidence="1">Belongs to the MobA/MobL family.</text>
</comment>
<dbReference type="NCBIfam" id="NF010464">
    <property type="entry name" value="PRK13889.1"/>
    <property type="match status" value="1"/>
</dbReference>
<proteinExistence type="inferred from homology"/>
<reference evidence="5" key="1">
    <citation type="journal article" date="2014" name="Int. J. Syst. Evol. Microbiol.">
        <title>Complete genome sequence of Corynebacterium casei LMG S-19264T (=DSM 44701T), isolated from a smear-ripened cheese.</title>
        <authorList>
            <consortium name="US DOE Joint Genome Institute (JGI-PGF)"/>
            <person name="Walter F."/>
            <person name="Albersmeier A."/>
            <person name="Kalinowski J."/>
            <person name="Ruckert C."/>
        </authorList>
    </citation>
    <scope>NUCLEOTIDE SEQUENCE</scope>
    <source>
        <strain evidence="5">VKM B-1606</strain>
    </source>
</reference>
<protein>
    <submittedName>
        <fullName evidence="6">Ti-type conjugative transfer relaxase TraA</fullName>
    </submittedName>
</protein>
<dbReference type="Gene3D" id="3.40.50.300">
    <property type="entry name" value="P-loop containing nucleotide triphosphate hydrolases"/>
    <property type="match status" value="2"/>
</dbReference>
<gene>
    <name evidence="5" type="ORF">GCM10008170_37570</name>
    <name evidence="6" type="ORF">JOD31_003303</name>
</gene>
<dbReference type="Gene3D" id="3.30.930.30">
    <property type="match status" value="1"/>
</dbReference>
<evidence type="ECO:0000313" key="7">
    <source>
        <dbReference type="Proteomes" id="UP000758856"/>
    </source>
</evidence>
<evidence type="ECO:0000256" key="1">
    <source>
        <dbReference type="ARBA" id="ARBA00010873"/>
    </source>
</evidence>